<proteinExistence type="predicted"/>
<evidence type="ECO:0000259" key="2">
    <source>
        <dbReference type="PROSITE" id="PS51898"/>
    </source>
</evidence>
<organism evidence="3 4">
    <name type="scientific">Ralstonia wenshanensis</name>
    <dbReference type="NCBI Taxonomy" id="2842456"/>
    <lineage>
        <taxon>Bacteria</taxon>
        <taxon>Pseudomonadati</taxon>
        <taxon>Pseudomonadota</taxon>
        <taxon>Betaproteobacteria</taxon>
        <taxon>Burkholderiales</taxon>
        <taxon>Burkholderiaceae</taxon>
        <taxon>Ralstonia</taxon>
    </lineage>
</organism>
<gene>
    <name evidence="3" type="primary">xerC_1</name>
    <name evidence="3" type="ORF">LMG18091_01526</name>
</gene>
<keyword evidence="1" id="KW-0233">DNA recombination</keyword>
<dbReference type="EMBL" id="CATWAF010000002">
    <property type="protein sequence ID" value="CAJ0691912.1"/>
    <property type="molecule type" value="Genomic_DNA"/>
</dbReference>
<dbReference type="GO" id="GO:0006310">
    <property type="term" value="P:DNA recombination"/>
    <property type="evidence" value="ECO:0007669"/>
    <property type="project" value="UniProtKB-KW"/>
</dbReference>
<feature type="domain" description="Tyr recombinase" evidence="2">
    <location>
        <begin position="212"/>
        <end position="431"/>
    </location>
</feature>
<protein>
    <submittedName>
        <fullName evidence="3">Tyrosine recombinase XerC</fullName>
    </submittedName>
</protein>
<evidence type="ECO:0000256" key="1">
    <source>
        <dbReference type="ARBA" id="ARBA00023172"/>
    </source>
</evidence>
<dbReference type="InterPro" id="IPR011010">
    <property type="entry name" value="DNA_brk_join_enz"/>
</dbReference>
<accession>A0AAD2EP75</accession>
<name>A0AAD2EP75_9RALS</name>
<dbReference type="GO" id="GO:0015074">
    <property type="term" value="P:DNA integration"/>
    <property type="evidence" value="ECO:0007669"/>
    <property type="project" value="InterPro"/>
</dbReference>
<dbReference type="Pfam" id="PF00589">
    <property type="entry name" value="Phage_integrase"/>
    <property type="match status" value="1"/>
</dbReference>
<sequence length="511" mass="58720">MGRQLYRTHSIDVPYSAIRLPDVAHVDFQHIPVCPFVYWPSGKPCDPVNMFLLDIAHLTTGETLVTYAAELSHLIRHCARKGVRIDALSDMDIFEISSRLQEEKRQGDADKRIRNNNTVRVIISSIIRFLQWYQENFVSPLRSPLIGEAPASPKIIVEFKRISGRGKSHFQQSYYSHRAMPEWESRDPKHPIARPVIEAIERCIDEKSIEGDQSPYFSRTYKNIPDLLRAQLEYLRARRHFMLWLMKRVGLRPAEMVGISIEKNKNIIRTKKIIIPTKKRRREIAPDRAFLISIKDAATFQRYLIAREKYCRTLKEYGVGAGCAGTLFVGNAGEPIKKSSLERDFSRLVKATGMDDVQACFSMFRHRFITYEVIVHLKEFLSNSDKTRQMVTDTEYEMILHRVARKTGHGSARSLWHYIDLAWKEIDVWGNVDIAIERFHAADRLFDDLLALDHEIKTMDTSPETRAVVKTIADRLSAIISSARHDLNALKDAQEVSVVRASGGEPLDSTD</sequence>
<dbReference type="Gene3D" id="1.10.443.10">
    <property type="entry name" value="Intergrase catalytic core"/>
    <property type="match status" value="1"/>
</dbReference>
<dbReference type="PROSITE" id="PS51898">
    <property type="entry name" value="TYR_RECOMBINASE"/>
    <property type="match status" value="1"/>
</dbReference>
<dbReference type="InterPro" id="IPR013762">
    <property type="entry name" value="Integrase-like_cat_sf"/>
</dbReference>
<evidence type="ECO:0000313" key="3">
    <source>
        <dbReference type="EMBL" id="CAJ0691912.1"/>
    </source>
</evidence>
<comment type="caution">
    <text evidence="3">The sequence shown here is derived from an EMBL/GenBank/DDBJ whole genome shotgun (WGS) entry which is preliminary data.</text>
</comment>
<dbReference type="SUPFAM" id="SSF56349">
    <property type="entry name" value="DNA breaking-rejoining enzymes"/>
    <property type="match status" value="1"/>
</dbReference>
<dbReference type="Proteomes" id="UP001189915">
    <property type="component" value="Unassembled WGS sequence"/>
</dbReference>
<dbReference type="GO" id="GO:0003677">
    <property type="term" value="F:DNA binding"/>
    <property type="evidence" value="ECO:0007669"/>
    <property type="project" value="InterPro"/>
</dbReference>
<keyword evidence="4" id="KW-1185">Reference proteome</keyword>
<evidence type="ECO:0000313" key="4">
    <source>
        <dbReference type="Proteomes" id="UP001189915"/>
    </source>
</evidence>
<dbReference type="AlphaFoldDB" id="A0AAD2EP75"/>
<reference evidence="3 4" key="1">
    <citation type="submission" date="2023-07" db="EMBL/GenBank/DDBJ databases">
        <authorList>
            <person name="Peeters C."/>
        </authorList>
    </citation>
    <scope>NUCLEOTIDE SEQUENCE [LARGE SCALE GENOMIC DNA]</scope>
    <source>
        <strain evidence="3 4">LMG 18091</strain>
    </source>
</reference>
<dbReference type="InterPro" id="IPR002104">
    <property type="entry name" value="Integrase_catalytic"/>
</dbReference>